<gene>
    <name evidence="2" type="ORF">CARN2_2885</name>
</gene>
<dbReference type="EMBL" id="CABM01000042">
    <property type="protein sequence ID" value="CBH97413.1"/>
    <property type="molecule type" value="Genomic_DNA"/>
</dbReference>
<organism evidence="2">
    <name type="scientific">mine drainage metagenome</name>
    <dbReference type="NCBI Taxonomy" id="410659"/>
    <lineage>
        <taxon>unclassified sequences</taxon>
        <taxon>metagenomes</taxon>
        <taxon>ecological metagenomes</taxon>
    </lineage>
</organism>
<sequence length="216" mass="23086">MDSASGAAVRIAMTVAALGAGEGRLQSVTAEQPGDHGEMLVDLRERVGVIHADLTVGPNLTNAQTLQADCNLSSPGVKLHGAGFIVTPEQAAALLPTPTLPTRGEGATSPSSRNAGFAPPPTLRGRGWEGNPLHREAPSSPPHLPHSAWGGEEEEIVRPCRIGRDLTDAPRGVPAIDLFGLSAEQVRSRYPAVYQWLLERVKPERDQNQRDTYRDN</sequence>
<feature type="region of interest" description="Disordered" evidence="1">
    <location>
        <begin position="96"/>
        <end position="150"/>
    </location>
</feature>
<dbReference type="GO" id="GO:0032259">
    <property type="term" value="P:methylation"/>
    <property type="evidence" value="ECO:0007669"/>
    <property type="project" value="UniProtKB-KW"/>
</dbReference>
<evidence type="ECO:0000256" key="1">
    <source>
        <dbReference type="SAM" id="MobiDB-lite"/>
    </source>
</evidence>
<reference evidence="2" key="1">
    <citation type="submission" date="2009-10" db="EMBL/GenBank/DDBJ databases">
        <title>Diversity of trophic interactions inside an arsenic-rich microbial ecosystem.</title>
        <authorList>
            <person name="Bertin P.N."/>
            <person name="Heinrich-Salmeron A."/>
            <person name="Pelletier E."/>
            <person name="Goulhen-Chollet F."/>
            <person name="Arsene-Ploetze F."/>
            <person name="Gallien S."/>
            <person name="Calteau A."/>
            <person name="Vallenet D."/>
            <person name="Casiot C."/>
            <person name="Chane-Woon-Ming B."/>
            <person name="Giloteaux L."/>
            <person name="Barakat M."/>
            <person name="Bonnefoy V."/>
            <person name="Bruneel O."/>
            <person name="Chandler M."/>
            <person name="Cleiss J."/>
            <person name="Duran R."/>
            <person name="Elbaz-Poulichet F."/>
            <person name="Fonknechten N."/>
            <person name="Lauga B."/>
            <person name="Mornico D."/>
            <person name="Ortet P."/>
            <person name="Schaeffer C."/>
            <person name="Siguier P."/>
            <person name="Alexander Thil Smith A."/>
            <person name="Van Dorsselaer A."/>
            <person name="Weissenbach J."/>
            <person name="Medigue C."/>
            <person name="Le Paslier D."/>
        </authorList>
    </citation>
    <scope>NUCLEOTIDE SEQUENCE</scope>
</reference>
<comment type="caution">
    <text evidence="2">The sequence shown here is derived from an EMBL/GenBank/DDBJ whole genome shotgun (WGS) entry which is preliminary data.</text>
</comment>
<accession>E6PR58</accession>
<keyword evidence="2" id="KW-0489">Methyltransferase</keyword>
<proteinExistence type="predicted"/>
<protein>
    <submittedName>
        <fullName evidence="2">Putative Type II restriction enzyme, methylase subunit</fullName>
    </submittedName>
</protein>
<name>E6PR58_9ZZZZ</name>
<dbReference type="GO" id="GO:0008168">
    <property type="term" value="F:methyltransferase activity"/>
    <property type="evidence" value="ECO:0007669"/>
    <property type="project" value="UniProtKB-KW"/>
</dbReference>
<keyword evidence="2" id="KW-0808">Transferase</keyword>
<evidence type="ECO:0000313" key="2">
    <source>
        <dbReference type="EMBL" id="CBH97413.1"/>
    </source>
</evidence>
<dbReference type="AlphaFoldDB" id="E6PR58"/>